<dbReference type="AlphaFoldDB" id="A0AAE1AQL4"/>
<feature type="compositionally biased region" description="Basic and acidic residues" evidence="1">
    <location>
        <begin position="124"/>
        <end position="149"/>
    </location>
</feature>
<name>A0AAE1AQL4_9GAST</name>
<organism evidence="2 3">
    <name type="scientific">Elysia crispata</name>
    <name type="common">lettuce slug</name>
    <dbReference type="NCBI Taxonomy" id="231223"/>
    <lineage>
        <taxon>Eukaryota</taxon>
        <taxon>Metazoa</taxon>
        <taxon>Spiralia</taxon>
        <taxon>Lophotrochozoa</taxon>
        <taxon>Mollusca</taxon>
        <taxon>Gastropoda</taxon>
        <taxon>Heterobranchia</taxon>
        <taxon>Euthyneura</taxon>
        <taxon>Panpulmonata</taxon>
        <taxon>Sacoglossa</taxon>
        <taxon>Placobranchoidea</taxon>
        <taxon>Plakobranchidae</taxon>
        <taxon>Elysia</taxon>
    </lineage>
</organism>
<proteinExistence type="predicted"/>
<gene>
    <name evidence="2" type="ORF">RRG08_013613</name>
</gene>
<feature type="region of interest" description="Disordered" evidence="1">
    <location>
        <begin position="81"/>
        <end position="149"/>
    </location>
</feature>
<sequence>MAGWTGAVTGTTEKAAESWGFSFFKKRLPCQFHKPKLISRFTSAIHILSSPASNITADHHDPRPNGLEAESRALATVYQTLRKAGSQGTHNPPPGGSPESIRSSEASTGLEMLAVPGQSSAREGFSRFSREQRDMTSGRDRGFSALVEH</sequence>
<accession>A0AAE1AQL4</accession>
<dbReference type="Proteomes" id="UP001283361">
    <property type="component" value="Unassembled WGS sequence"/>
</dbReference>
<comment type="caution">
    <text evidence="2">The sequence shown here is derived from an EMBL/GenBank/DDBJ whole genome shotgun (WGS) entry which is preliminary data.</text>
</comment>
<evidence type="ECO:0000313" key="3">
    <source>
        <dbReference type="Proteomes" id="UP001283361"/>
    </source>
</evidence>
<reference evidence="2" key="1">
    <citation type="journal article" date="2023" name="G3 (Bethesda)">
        <title>A reference genome for the long-term kleptoplast-retaining sea slug Elysia crispata morphotype clarki.</title>
        <authorList>
            <person name="Eastman K.E."/>
            <person name="Pendleton A.L."/>
            <person name="Shaikh M.A."/>
            <person name="Suttiyut T."/>
            <person name="Ogas R."/>
            <person name="Tomko P."/>
            <person name="Gavelis G."/>
            <person name="Widhalm J.R."/>
            <person name="Wisecaver J.H."/>
        </authorList>
    </citation>
    <scope>NUCLEOTIDE SEQUENCE</scope>
    <source>
        <strain evidence="2">ECLA1</strain>
    </source>
</reference>
<protein>
    <submittedName>
        <fullName evidence="2">Uncharacterized protein</fullName>
    </submittedName>
</protein>
<evidence type="ECO:0000313" key="2">
    <source>
        <dbReference type="EMBL" id="KAK3790992.1"/>
    </source>
</evidence>
<dbReference type="EMBL" id="JAWDGP010001492">
    <property type="protein sequence ID" value="KAK3790992.1"/>
    <property type="molecule type" value="Genomic_DNA"/>
</dbReference>
<evidence type="ECO:0000256" key="1">
    <source>
        <dbReference type="SAM" id="MobiDB-lite"/>
    </source>
</evidence>
<keyword evidence="3" id="KW-1185">Reference proteome</keyword>